<protein>
    <submittedName>
        <fullName evidence="1">Uncharacterized protein</fullName>
    </submittedName>
</protein>
<dbReference type="InterPro" id="IPR032344">
    <property type="entry name" value="DUF4862"/>
</dbReference>
<reference evidence="1 2" key="1">
    <citation type="submission" date="2018-12" db="EMBL/GenBank/DDBJ databases">
        <authorList>
            <consortium name="Pathogen Informatics"/>
        </authorList>
    </citation>
    <scope>NUCLEOTIDE SEQUENCE [LARGE SCALE GENOMIC DNA]</scope>
    <source>
        <strain evidence="1 2">NCTC13193</strain>
    </source>
</reference>
<evidence type="ECO:0000313" key="2">
    <source>
        <dbReference type="Proteomes" id="UP000270487"/>
    </source>
</evidence>
<dbReference type="Pfam" id="PF16154">
    <property type="entry name" value="DUF4862"/>
    <property type="match status" value="1"/>
</dbReference>
<dbReference type="KEGG" id="sfw:WN53_21590"/>
<proteinExistence type="predicted"/>
<name>A0A0F7HEH8_SERFO</name>
<dbReference type="Proteomes" id="UP000270487">
    <property type="component" value="Chromosome"/>
</dbReference>
<dbReference type="EMBL" id="LR134492">
    <property type="protein sequence ID" value="VEI70722.1"/>
    <property type="molecule type" value="Genomic_DNA"/>
</dbReference>
<accession>A0A0F7HEH8</accession>
<gene>
    <name evidence="1" type="ORF">NCTC13193_03094</name>
</gene>
<organism evidence="1 2">
    <name type="scientific">Serratia fonticola</name>
    <dbReference type="NCBI Taxonomy" id="47917"/>
    <lineage>
        <taxon>Bacteria</taxon>
        <taxon>Pseudomonadati</taxon>
        <taxon>Pseudomonadota</taxon>
        <taxon>Gammaproteobacteria</taxon>
        <taxon>Enterobacterales</taxon>
        <taxon>Yersiniaceae</taxon>
        <taxon>Serratia</taxon>
    </lineage>
</organism>
<dbReference type="RefSeq" id="WP_024486650.1">
    <property type="nucleotide sequence ID" value="NZ_CAMKUH010000006.1"/>
</dbReference>
<dbReference type="STRING" id="47917.AV650_17380"/>
<dbReference type="GeneID" id="30322776"/>
<evidence type="ECO:0000313" key="1">
    <source>
        <dbReference type="EMBL" id="VEI70722.1"/>
    </source>
</evidence>
<sequence>MENTTPGFIIGAYPCAPSFHQLEREKEVQFWDRLAELPLIRGLEQPCLDDLHPYGDDFLLKQIPNHWQLVLTAVMGTMQRRGSGRDFGLAARNEEERQAAVDYIRSIHDKVKRTNDRAGRQQVVALELQSAPNRQEKDSAAARQAFIASLEDIAGWHWECDLVIEHCDALTGPMPRKGFLTLEDEIIAAQAINRHFGDTLTLAINWGRSAIEGHNNHLPLQQVKQCQQAGLLSALMFSGTASQGAYGEWEDTHAPFAPFDGSHYVCHESLMTLDSARQLFNQAPLAELNYAGIKLLSTSAQESVEQRIAIIKDGLNALALSSGLITTPIK</sequence>
<dbReference type="AlphaFoldDB" id="A0A0F7HEH8"/>